<name>A0ABW1IPT3_9BACL</name>
<protein>
    <submittedName>
        <fullName evidence="4">Sugar ABC transporter substrate-binding protein</fullName>
    </submittedName>
</protein>
<gene>
    <name evidence="4" type="ORF">ACFPXP_11985</name>
</gene>
<comment type="subcellular location">
    <subcellularLocation>
        <location evidence="1">Cell envelope</location>
    </subcellularLocation>
</comment>
<dbReference type="CDD" id="cd01536">
    <property type="entry name" value="PBP1_ABC_sugar_binding-like"/>
    <property type="match status" value="1"/>
</dbReference>
<organism evidence="4 5">
    <name type="scientific">Marinicrinis lubricantis</name>
    <dbReference type="NCBI Taxonomy" id="2086470"/>
    <lineage>
        <taxon>Bacteria</taxon>
        <taxon>Bacillati</taxon>
        <taxon>Bacillota</taxon>
        <taxon>Bacilli</taxon>
        <taxon>Bacillales</taxon>
        <taxon>Paenibacillaceae</taxon>
    </lineage>
</organism>
<feature type="domain" description="Periplasmic binding protein" evidence="3">
    <location>
        <begin position="47"/>
        <end position="299"/>
    </location>
</feature>
<comment type="caution">
    <text evidence="4">The sequence shown here is derived from an EMBL/GenBank/DDBJ whole genome shotgun (WGS) entry which is preliminary data.</text>
</comment>
<dbReference type="InterPro" id="IPR050555">
    <property type="entry name" value="Bact_Solute-Bind_Prot2"/>
</dbReference>
<accession>A0ABW1IPT3</accession>
<dbReference type="PANTHER" id="PTHR30036:SF7">
    <property type="entry name" value="ABC TRANSPORTER PERIPLASMIC-BINDING PROTEIN YPHF"/>
    <property type="match status" value="1"/>
</dbReference>
<dbReference type="InterPro" id="IPR025997">
    <property type="entry name" value="SBP_2_dom"/>
</dbReference>
<evidence type="ECO:0000256" key="2">
    <source>
        <dbReference type="ARBA" id="ARBA00007639"/>
    </source>
</evidence>
<dbReference type="SUPFAM" id="SSF53822">
    <property type="entry name" value="Periplasmic binding protein-like I"/>
    <property type="match status" value="1"/>
</dbReference>
<dbReference type="PANTHER" id="PTHR30036">
    <property type="entry name" value="D-XYLOSE-BINDING PERIPLASMIC PROTEIN"/>
    <property type="match status" value="1"/>
</dbReference>
<dbReference type="Gene3D" id="3.40.50.2300">
    <property type="match status" value="2"/>
</dbReference>
<evidence type="ECO:0000313" key="4">
    <source>
        <dbReference type="EMBL" id="MFC5987125.1"/>
    </source>
</evidence>
<evidence type="ECO:0000313" key="5">
    <source>
        <dbReference type="Proteomes" id="UP001596250"/>
    </source>
</evidence>
<proteinExistence type="inferred from homology"/>
<reference evidence="5" key="1">
    <citation type="journal article" date="2019" name="Int. J. Syst. Evol. Microbiol.">
        <title>The Global Catalogue of Microorganisms (GCM) 10K type strain sequencing project: providing services to taxonomists for standard genome sequencing and annotation.</title>
        <authorList>
            <consortium name="The Broad Institute Genomics Platform"/>
            <consortium name="The Broad Institute Genome Sequencing Center for Infectious Disease"/>
            <person name="Wu L."/>
            <person name="Ma J."/>
        </authorList>
    </citation>
    <scope>NUCLEOTIDE SEQUENCE [LARGE SCALE GENOMIC DNA]</scope>
    <source>
        <strain evidence="5">CCM 8749</strain>
    </source>
</reference>
<dbReference type="Pfam" id="PF13407">
    <property type="entry name" value="Peripla_BP_4"/>
    <property type="match status" value="1"/>
</dbReference>
<comment type="similarity">
    <text evidence="2">Belongs to the bacterial solute-binding protein 2 family.</text>
</comment>
<evidence type="ECO:0000259" key="3">
    <source>
        <dbReference type="Pfam" id="PF13407"/>
    </source>
</evidence>
<evidence type="ECO:0000256" key="1">
    <source>
        <dbReference type="ARBA" id="ARBA00004196"/>
    </source>
</evidence>
<dbReference type="InterPro" id="IPR028082">
    <property type="entry name" value="Peripla_BP_I"/>
</dbReference>
<sequence length="324" mass="36614">MRKIIIFGTIGVILCYFTIISIGKAFRSDWQLPSASDGDQAQYRLVLITQELDTPFWEKVGKGALQQAEAEGANLKIWGSYGNNQEDFLRQVEIAIQSKVDGIIVQGLDTDIFKELTKIKAAFYGIPVITVANDVPMEESLRRTYVGSDQVLAGEMIARQLLSDMGEEGTVILMGDSHQKYYQEQRIDGIYQVLKDYPNVQAVYVDTPTTREEVFQATRDLLNRMPEADAFIAVNANIAGAMIQEIRSRSQVAPYYIYTFDDGTESITLYEQGVLDGMIEQSPEQMGRMSVEKIVRWLQREEVPLDADGYFTDIRMLKAMDAHE</sequence>
<dbReference type="RefSeq" id="WP_379894459.1">
    <property type="nucleotide sequence ID" value="NZ_CBCSCT010000053.1"/>
</dbReference>
<keyword evidence="5" id="KW-1185">Reference proteome</keyword>
<dbReference type="Proteomes" id="UP001596250">
    <property type="component" value="Unassembled WGS sequence"/>
</dbReference>
<dbReference type="EMBL" id="JBHSQV010000152">
    <property type="protein sequence ID" value="MFC5987125.1"/>
    <property type="molecule type" value="Genomic_DNA"/>
</dbReference>